<dbReference type="AlphaFoldDB" id="A0A162BQA9"/>
<keyword evidence="3" id="KW-1185">Reference proteome</keyword>
<proteinExistence type="predicted"/>
<sequence>GSEGRPTGETDGIVAEEPPTVLQPTLPPLAENAQDATLFPAPVVSKEMFQEIALLLSAGVSTDQSKLVSKEFPLAFEEENLTLKPPKLDGWMSRRAREKNTLKIVNSSEEALIKTQLKIMDIGPPLIDLYARVVAVADDTPAGVRSRRSLQAALQQWGRAYAHISRKRREAIVNATDPRVDYLLKDETVFTRGKEAREHFFTGEFLELMLKEASQDETLARRDQAAAAASRGRRNPIRMAGYGNSSGSSAPRVYGDDFEPTARGRGRGRGGHGRGVSRGRYETSISLVSVSPAAPIFCNGEIGTRLSLFSERWGSVTRDPWVLDTVTNGLRISFISQPIQRMFPREVVMSEEMQAVCDAEVASLLAKKAITAVEDDSVGFVCSFFCIL</sequence>
<protein>
    <submittedName>
        <fullName evidence="2">Uncharacterized protein</fullName>
    </submittedName>
</protein>
<evidence type="ECO:0000256" key="1">
    <source>
        <dbReference type="SAM" id="MobiDB-lite"/>
    </source>
</evidence>
<comment type="caution">
    <text evidence="2">The sequence shown here is derived from an EMBL/GenBank/DDBJ whole genome shotgun (WGS) entry which is preliminary data.</text>
</comment>
<dbReference type="EMBL" id="LRGB01026146">
    <property type="protein sequence ID" value="KZR96090.1"/>
    <property type="molecule type" value="Genomic_DNA"/>
</dbReference>
<evidence type="ECO:0000313" key="2">
    <source>
        <dbReference type="EMBL" id="KZR96090.1"/>
    </source>
</evidence>
<organism evidence="2 3">
    <name type="scientific">Daphnia magna</name>
    <dbReference type="NCBI Taxonomy" id="35525"/>
    <lineage>
        <taxon>Eukaryota</taxon>
        <taxon>Metazoa</taxon>
        <taxon>Ecdysozoa</taxon>
        <taxon>Arthropoda</taxon>
        <taxon>Crustacea</taxon>
        <taxon>Branchiopoda</taxon>
        <taxon>Diplostraca</taxon>
        <taxon>Cladocera</taxon>
        <taxon>Anomopoda</taxon>
        <taxon>Daphniidae</taxon>
        <taxon>Daphnia</taxon>
    </lineage>
</organism>
<accession>A0A162BQA9</accession>
<feature type="non-terminal residue" evidence="2">
    <location>
        <position position="1"/>
    </location>
</feature>
<gene>
    <name evidence="2" type="ORF">APZ42_009772</name>
</gene>
<dbReference type="OrthoDB" id="6362838at2759"/>
<feature type="non-terminal residue" evidence="2">
    <location>
        <position position="388"/>
    </location>
</feature>
<evidence type="ECO:0000313" key="3">
    <source>
        <dbReference type="Proteomes" id="UP000076858"/>
    </source>
</evidence>
<feature type="compositionally biased region" description="Basic residues" evidence="1">
    <location>
        <begin position="264"/>
        <end position="277"/>
    </location>
</feature>
<dbReference type="Proteomes" id="UP000076858">
    <property type="component" value="Unassembled WGS sequence"/>
</dbReference>
<reference evidence="2 3" key="1">
    <citation type="submission" date="2016-03" db="EMBL/GenBank/DDBJ databases">
        <title>EvidentialGene: Evidence-directed Construction of Genes on Genomes.</title>
        <authorList>
            <person name="Gilbert D.G."/>
            <person name="Choi J.-H."/>
            <person name="Mockaitis K."/>
            <person name="Colbourne J."/>
            <person name="Pfrender M."/>
        </authorList>
    </citation>
    <scope>NUCLEOTIDE SEQUENCE [LARGE SCALE GENOMIC DNA]</scope>
    <source>
        <strain evidence="2 3">Xinb3</strain>
        <tissue evidence="2">Complete organism</tissue>
    </source>
</reference>
<feature type="region of interest" description="Disordered" evidence="1">
    <location>
        <begin position="221"/>
        <end position="277"/>
    </location>
</feature>
<name>A0A162BQA9_9CRUS</name>